<dbReference type="PROSITE" id="PS51352">
    <property type="entry name" value="THIOREDOXIN_2"/>
    <property type="match status" value="1"/>
</dbReference>
<feature type="site" description="Contributes to redox potential value" evidence="8">
    <location>
        <position position="36"/>
    </location>
</feature>
<comment type="similarity">
    <text evidence="1 7">Belongs to the thioredoxin family.</text>
</comment>
<name>A0A6J4M2I1_9BACT</name>
<dbReference type="Pfam" id="PF00085">
    <property type="entry name" value="Thioredoxin"/>
    <property type="match status" value="1"/>
</dbReference>
<protein>
    <recommendedName>
        <fullName evidence="6 7">Thioredoxin</fullName>
    </recommendedName>
</protein>
<dbReference type="InterPro" id="IPR017937">
    <property type="entry name" value="Thioredoxin_CS"/>
</dbReference>
<organism evidence="11">
    <name type="scientific">uncultured Gemmatimonadota bacterium</name>
    <dbReference type="NCBI Taxonomy" id="203437"/>
    <lineage>
        <taxon>Bacteria</taxon>
        <taxon>Pseudomonadati</taxon>
        <taxon>Gemmatimonadota</taxon>
        <taxon>environmental samples</taxon>
    </lineage>
</organism>
<dbReference type="FunFam" id="3.40.30.10:FF:000001">
    <property type="entry name" value="Thioredoxin"/>
    <property type="match status" value="1"/>
</dbReference>
<dbReference type="InterPro" id="IPR036249">
    <property type="entry name" value="Thioredoxin-like_sf"/>
</dbReference>
<feature type="site" description="Contributes to redox potential value" evidence="8">
    <location>
        <position position="35"/>
    </location>
</feature>
<feature type="active site" description="Nucleophile" evidence="8">
    <location>
        <position position="37"/>
    </location>
</feature>
<keyword evidence="3" id="KW-0249">Electron transport</keyword>
<feature type="disulfide bond" description="Redox-active" evidence="9">
    <location>
        <begin position="34"/>
        <end position="37"/>
    </location>
</feature>
<dbReference type="GO" id="GO:0045454">
    <property type="term" value="P:cell redox homeostasis"/>
    <property type="evidence" value="ECO:0007669"/>
    <property type="project" value="TreeGrafter"/>
</dbReference>
<evidence type="ECO:0000256" key="9">
    <source>
        <dbReference type="PIRSR" id="PIRSR000077-4"/>
    </source>
</evidence>
<feature type="active site" description="Nucleophile" evidence="8">
    <location>
        <position position="34"/>
    </location>
</feature>
<dbReference type="AlphaFoldDB" id="A0A6J4M2I1"/>
<evidence type="ECO:0000256" key="7">
    <source>
        <dbReference type="PIRNR" id="PIRNR000077"/>
    </source>
</evidence>
<gene>
    <name evidence="11" type="ORF">AVDCRST_MAG68-3268</name>
</gene>
<evidence type="ECO:0000256" key="6">
    <source>
        <dbReference type="NCBIfam" id="TIGR01068"/>
    </source>
</evidence>
<dbReference type="InterPro" id="IPR005746">
    <property type="entry name" value="Thioredoxin"/>
</dbReference>
<dbReference type="CDD" id="cd02947">
    <property type="entry name" value="TRX_family"/>
    <property type="match status" value="1"/>
</dbReference>
<evidence type="ECO:0000256" key="4">
    <source>
        <dbReference type="ARBA" id="ARBA00023157"/>
    </source>
</evidence>
<evidence type="ECO:0000256" key="8">
    <source>
        <dbReference type="PIRSR" id="PIRSR000077-1"/>
    </source>
</evidence>
<accession>A0A6J4M2I1</accession>
<evidence type="ECO:0000259" key="10">
    <source>
        <dbReference type="PROSITE" id="PS51352"/>
    </source>
</evidence>
<keyword evidence="4 9" id="KW-1015">Disulfide bond</keyword>
<dbReference type="PRINTS" id="PR00421">
    <property type="entry name" value="THIOREDOXIN"/>
</dbReference>
<keyword evidence="5 9" id="KW-0676">Redox-active center</keyword>
<dbReference type="SUPFAM" id="SSF52833">
    <property type="entry name" value="Thioredoxin-like"/>
    <property type="match status" value="1"/>
</dbReference>
<dbReference type="GO" id="GO:0005829">
    <property type="term" value="C:cytosol"/>
    <property type="evidence" value="ECO:0007669"/>
    <property type="project" value="TreeGrafter"/>
</dbReference>
<dbReference type="GO" id="GO:0015035">
    <property type="term" value="F:protein-disulfide reductase activity"/>
    <property type="evidence" value="ECO:0007669"/>
    <property type="project" value="UniProtKB-UniRule"/>
</dbReference>
<keyword evidence="2" id="KW-0813">Transport</keyword>
<evidence type="ECO:0000256" key="1">
    <source>
        <dbReference type="ARBA" id="ARBA00008987"/>
    </source>
</evidence>
<dbReference type="PROSITE" id="PS00194">
    <property type="entry name" value="THIOREDOXIN_1"/>
    <property type="match status" value="1"/>
</dbReference>
<dbReference type="PANTHER" id="PTHR45663:SF11">
    <property type="entry name" value="GEO12009P1"/>
    <property type="match status" value="1"/>
</dbReference>
<dbReference type="InterPro" id="IPR013766">
    <property type="entry name" value="Thioredoxin_domain"/>
</dbReference>
<dbReference type="Gene3D" id="3.40.30.10">
    <property type="entry name" value="Glutaredoxin"/>
    <property type="match status" value="1"/>
</dbReference>
<dbReference type="PANTHER" id="PTHR45663">
    <property type="entry name" value="GEO12009P1"/>
    <property type="match status" value="1"/>
</dbReference>
<dbReference type="NCBIfam" id="TIGR01068">
    <property type="entry name" value="thioredoxin"/>
    <property type="match status" value="1"/>
</dbReference>
<evidence type="ECO:0000256" key="5">
    <source>
        <dbReference type="ARBA" id="ARBA00023284"/>
    </source>
</evidence>
<feature type="domain" description="Thioredoxin" evidence="10">
    <location>
        <begin position="1"/>
        <end position="110"/>
    </location>
</feature>
<proteinExistence type="inferred from homology"/>
<sequence>MADSANVVEITDANFSEVTGQPGLSMVDFWAVWCGPCRMVAPIVEQLADEYAGQVTVGKLDVDNNQRSAAQFNVRSIPTILFFKDGKVVDQVIGAVPRPALENKIKQLLAA</sequence>
<evidence type="ECO:0000256" key="2">
    <source>
        <dbReference type="ARBA" id="ARBA00022448"/>
    </source>
</evidence>
<feature type="site" description="Deprotonates C-terminal active site Cys" evidence="8">
    <location>
        <position position="28"/>
    </location>
</feature>
<dbReference type="PIRSF" id="PIRSF000077">
    <property type="entry name" value="Thioredoxin"/>
    <property type="match status" value="1"/>
</dbReference>
<evidence type="ECO:0000256" key="3">
    <source>
        <dbReference type="ARBA" id="ARBA00022982"/>
    </source>
</evidence>
<reference evidence="11" key="1">
    <citation type="submission" date="2020-02" db="EMBL/GenBank/DDBJ databases">
        <authorList>
            <person name="Meier V. D."/>
        </authorList>
    </citation>
    <scope>NUCLEOTIDE SEQUENCE</scope>
    <source>
        <strain evidence="11">AVDCRST_MAG68</strain>
    </source>
</reference>
<dbReference type="EMBL" id="CADCTW010000153">
    <property type="protein sequence ID" value="CAA9344418.1"/>
    <property type="molecule type" value="Genomic_DNA"/>
</dbReference>
<evidence type="ECO:0000313" key="11">
    <source>
        <dbReference type="EMBL" id="CAA9344418.1"/>
    </source>
</evidence>